<dbReference type="InterPro" id="IPR011095">
    <property type="entry name" value="Dala_Dala_lig_C"/>
</dbReference>
<proteinExistence type="predicted"/>
<gene>
    <name evidence="2" type="ORF">ACD_4C00225G0002</name>
</gene>
<comment type="caution">
    <text evidence="2">The sequence shown here is derived from an EMBL/GenBank/DDBJ whole genome shotgun (WGS) entry which is preliminary data.</text>
</comment>
<dbReference type="EMBL" id="AMFJ01000741">
    <property type="protein sequence ID" value="EKE26616.1"/>
    <property type="molecule type" value="Genomic_DNA"/>
</dbReference>
<sequence length="115" mass="13942">MQWAENKVKIPADISEKMTKVIQKMTKEIYESFKCEWWAPRVDYLYNKESEKIYVNEVNMIPWALQMHLWEKTWINGELFLETLIKTSIEKKEKRNVNIDFSSNIIDYTLTFINK</sequence>
<evidence type="ECO:0000259" key="1">
    <source>
        <dbReference type="Pfam" id="PF07478"/>
    </source>
</evidence>
<reference evidence="2" key="1">
    <citation type="journal article" date="2012" name="Science">
        <title>Fermentation, hydrogen, and sulfur metabolism in multiple uncultivated bacterial phyla.</title>
        <authorList>
            <person name="Wrighton K.C."/>
            <person name="Thomas B.C."/>
            <person name="Sharon I."/>
            <person name="Miller C.S."/>
            <person name="Castelle C.J."/>
            <person name="VerBerkmoes N.C."/>
            <person name="Wilkins M.J."/>
            <person name="Hettich R.L."/>
            <person name="Lipton M.S."/>
            <person name="Williams K.H."/>
            <person name="Long P.E."/>
            <person name="Banfield J.F."/>
        </authorList>
    </citation>
    <scope>NUCLEOTIDE SEQUENCE [LARGE SCALE GENOMIC DNA]</scope>
</reference>
<dbReference type="SUPFAM" id="SSF56059">
    <property type="entry name" value="Glutathione synthetase ATP-binding domain-like"/>
    <property type="match status" value="1"/>
</dbReference>
<organism evidence="2">
    <name type="scientific">uncultured bacterium</name>
    <name type="common">gcode 4</name>
    <dbReference type="NCBI Taxonomy" id="1234023"/>
    <lineage>
        <taxon>Bacteria</taxon>
        <taxon>environmental samples</taxon>
    </lineage>
</organism>
<protein>
    <submittedName>
        <fullName evidence="2">D-alanine-D-alanine ligase</fullName>
    </submittedName>
</protein>
<dbReference type="GO" id="GO:0008716">
    <property type="term" value="F:D-alanine-D-alanine ligase activity"/>
    <property type="evidence" value="ECO:0007669"/>
    <property type="project" value="InterPro"/>
</dbReference>
<name>K2F6C9_9BACT</name>
<dbReference type="Gene3D" id="3.30.470.20">
    <property type="entry name" value="ATP-grasp fold, B domain"/>
    <property type="match status" value="1"/>
</dbReference>
<dbReference type="AlphaFoldDB" id="K2F6C9"/>
<accession>K2F6C9</accession>
<evidence type="ECO:0000313" key="2">
    <source>
        <dbReference type="EMBL" id="EKE26616.1"/>
    </source>
</evidence>
<keyword evidence="2" id="KW-0436">Ligase</keyword>
<feature type="domain" description="D-alanine--D-alanine ligase C-terminal" evidence="1">
    <location>
        <begin position="6"/>
        <end position="89"/>
    </location>
</feature>
<dbReference type="Pfam" id="PF07478">
    <property type="entry name" value="Dala_Dala_lig_C"/>
    <property type="match status" value="1"/>
</dbReference>